<dbReference type="Gene3D" id="3.40.50.10490">
    <property type="entry name" value="Glucose-6-phosphate isomerase like protein, domain 1"/>
    <property type="match status" value="1"/>
</dbReference>
<keyword evidence="4" id="KW-1185">Reference proteome</keyword>
<protein>
    <submittedName>
        <fullName evidence="3">Phosphoheptose isomerase</fullName>
    </submittedName>
</protein>
<dbReference type="Pfam" id="PF13580">
    <property type="entry name" value="SIS_2"/>
    <property type="match status" value="1"/>
</dbReference>
<comment type="caution">
    <text evidence="3">The sequence shown here is derived from an EMBL/GenBank/DDBJ whole genome shotgun (WGS) entry which is preliminary data.</text>
</comment>
<dbReference type="InterPro" id="IPR001347">
    <property type="entry name" value="SIS_dom"/>
</dbReference>
<feature type="region of interest" description="Disordered" evidence="1">
    <location>
        <begin position="1"/>
        <end position="59"/>
    </location>
</feature>
<dbReference type="AlphaFoldDB" id="A0A438MAQ7"/>
<dbReference type="Proteomes" id="UP000284824">
    <property type="component" value="Unassembled WGS sequence"/>
</dbReference>
<dbReference type="SUPFAM" id="SSF53697">
    <property type="entry name" value="SIS domain"/>
    <property type="match status" value="1"/>
</dbReference>
<dbReference type="GO" id="GO:0016853">
    <property type="term" value="F:isomerase activity"/>
    <property type="evidence" value="ECO:0007669"/>
    <property type="project" value="UniProtKB-KW"/>
</dbReference>
<proteinExistence type="predicted"/>
<evidence type="ECO:0000313" key="4">
    <source>
        <dbReference type="Proteomes" id="UP000284824"/>
    </source>
</evidence>
<gene>
    <name evidence="3" type="ORF">EDD27_5477</name>
</gene>
<name>A0A438MAQ7_9ACTN</name>
<evidence type="ECO:0000259" key="2">
    <source>
        <dbReference type="PROSITE" id="PS51464"/>
    </source>
</evidence>
<dbReference type="PROSITE" id="PS51464">
    <property type="entry name" value="SIS"/>
    <property type="match status" value="1"/>
</dbReference>
<dbReference type="CDD" id="cd05006">
    <property type="entry name" value="SIS_GmhA"/>
    <property type="match status" value="1"/>
</dbReference>
<dbReference type="InterPro" id="IPR035461">
    <property type="entry name" value="GmhA/DiaA"/>
</dbReference>
<dbReference type="GO" id="GO:0097367">
    <property type="term" value="F:carbohydrate derivative binding"/>
    <property type="evidence" value="ECO:0007669"/>
    <property type="project" value="InterPro"/>
</dbReference>
<evidence type="ECO:0000256" key="1">
    <source>
        <dbReference type="SAM" id="MobiDB-lite"/>
    </source>
</evidence>
<dbReference type="GO" id="GO:1901135">
    <property type="term" value="P:carbohydrate derivative metabolic process"/>
    <property type="evidence" value="ECO:0007669"/>
    <property type="project" value="InterPro"/>
</dbReference>
<feature type="compositionally biased region" description="Low complexity" evidence="1">
    <location>
        <begin position="35"/>
        <end position="45"/>
    </location>
</feature>
<reference evidence="3 4" key="1">
    <citation type="submission" date="2019-01" db="EMBL/GenBank/DDBJ databases">
        <title>Sequencing the genomes of 1000 actinobacteria strains.</title>
        <authorList>
            <person name="Klenk H.-P."/>
        </authorList>
    </citation>
    <scope>NUCLEOTIDE SEQUENCE [LARGE SCALE GENOMIC DNA]</scope>
    <source>
        <strain evidence="3 4">DSM 43925</strain>
    </source>
</reference>
<keyword evidence="3" id="KW-0413">Isomerase</keyword>
<sequence length="251" mass="25324">MPDQPSIPRPTSAVPSRANGRASLEVEGGSGGASAGPARANGRASLEVEGGSGGPSAGSVRGVTAQVLAAHVEGHLAAARGMAALIPVVEAAADLLIDTFARGGTLYTMGNGGSAADAQHLTGELIGHYKRDRRPLPTVTLTTDATVMTCIANDYAYEDVFARQVEALAGPGDVVAAFTTSGNSPNVVGALKTAQSKGAVTVLFGGKDGGAAAEHADHLLLAPASETPRIQEIHTLMLHMISEKVDAWAAS</sequence>
<evidence type="ECO:0000313" key="3">
    <source>
        <dbReference type="EMBL" id="RVX42812.1"/>
    </source>
</evidence>
<dbReference type="PANTHER" id="PTHR30390:SF6">
    <property type="entry name" value="DNAA INITIATOR-ASSOCIATING PROTEIN DIAA"/>
    <property type="match status" value="1"/>
</dbReference>
<dbReference type="PANTHER" id="PTHR30390">
    <property type="entry name" value="SEDOHEPTULOSE 7-PHOSPHATE ISOMERASE / DNAA INITIATOR-ASSOCIATING FACTOR FOR REPLICATION INITIATION"/>
    <property type="match status" value="1"/>
</dbReference>
<feature type="domain" description="SIS" evidence="2">
    <location>
        <begin position="96"/>
        <end position="251"/>
    </location>
</feature>
<dbReference type="InterPro" id="IPR050099">
    <property type="entry name" value="SIS_GmhA/DiaA_subfam"/>
</dbReference>
<dbReference type="EMBL" id="SAUN01000001">
    <property type="protein sequence ID" value="RVX42812.1"/>
    <property type="molecule type" value="Genomic_DNA"/>
</dbReference>
<dbReference type="InterPro" id="IPR046348">
    <property type="entry name" value="SIS_dom_sf"/>
</dbReference>
<organism evidence="3 4">
    <name type="scientific">Nonomuraea polychroma</name>
    <dbReference type="NCBI Taxonomy" id="46176"/>
    <lineage>
        <taxon>Bacteria</taxon>
        <taxon>Bacillati</taxon>
        <taxon>Actinomycetota</taxon>
        <taxon>Actinomycetes</taxon>
        <taxon>Streptosporangiales</taxon>
        <taxon>Streptosporangiaceae</taxon>
        <taxon>Nonomuraea</taxon>
    </lineage>
</organism>
<accession>A0A438MAQ7</accession>